<dbReference type="Proteomes" id="UP001185069">
    <property type="component" value="Unassembled WGS sequence"/>
</dbReference>
<dbReference type="GO" id="GO:0032259">
    <property type="term" value="P:methylation"/>
    <property type="evidence" value="ECO:0007669"/>
    <property type="project" value="UniProtKB-KW"/>
</dbReference>
<organism evidence="5 6">
    <name type="scientific">Arthrobacter russicus</name>
    <dbReference type="NCBI Taxonomy" id="172040"/>
    <lineage>
        <taxon>Bacteria</taxon>
        <taxon>Bacillati</taxon>
        <taxon>Actinomycetota</taxon>
        <taxon>Actinomycetes</taxon>
        <taxon>Micrococcales</taxon>
        <taxon>Micrococcaceae</taxon>
        <taxon>Arthrobacter</taxon>
    </lineage>
</organism>
<accession>A0ABU1J9G3</accession>
<feature type="transmembrane region" description="Helical" evidence="3">
    <location>
        <begin position="119"/>
        <end position="140"/>
    </location>
</feature>
<dbReference type="InterPro" id="IPR014032">
    <property type="entry name" value="Peptidase_A24A_bac"/>
</dbReference>
<dbReference type="PRINTS" id="PR00864">
    <property type="entry name" value="PREPILNPTASE"/>
</dbReference>
<gene>
    <name evidence="5" type="ORF">JOE69_001301</name>
</gene>
<dbReference type="EC" id="3.4.23.43" evidence="5"/>
<name>A0ABU1J9G3_9MICC</name>
<evidence type="ECO:0000259" key="4">
    <source>
        <dbReference type="Pfam" id="PF01478"/>
    </source>
</evidence>
<evidence type="ECO:0000313" key="5">
    <source>
        <dbReference type="EMBL" id="MDR6269063.1"/>
    </source>
</evidence>
<dbReference type="InterPro" id="IPR000045">
    <property type="entry name" value="Prepilin_IV_endopep_pep"/>
</dbReference>
<keyword evidence="3" id="KW-0812">Transmembrane</keyword>
<keyword evidence="5" id="KW-0808">Transferase</keyword>
<keyword evidence="3" id="KW-0472">Membrane</keyword>
<dbReference type="EMBL" id="JAVDQF010000001">
    <property type="protein sequence ID" value="MDR6269063.1"/>
    <property type="molecule type" value="Genomic_DNA"/>
</dbReference>
<evidence type="ECO:0000313" key="6">
    <source>
        <dbReference type="Proteomes" id="UP001185069"/>
    </source>
</evidence>
<evidence type="ECO:0000256" key="2">
    <source>
        <dbReference type="RuleBase" id="RU003793"/>
    </source>
</evidence>
<proteinExistence type="inferred from homology"/>
<dbReference type="PANTHER" id="PTHR30487">
    <property type="entry name" value="TYPE 4 PREPILIN-LIKE PROTEINS LEADER PEPTIDE-PROCESSING ENZYME"/>
    <property type="match status" value="1"/>
</dbReference>
<dbReference type="Pfam" id="PF01478">
    <property type="entry name" value="Peptidase_A24"/>
    <property type="match status" value="1"/>
</dbReference>
<dbReference type="Gene3D" id="1.20.120.1220">
    <property type="match status" value="1"/>
</dbReference>
<dbReference type="EC" id="2.1.1.-" evidence="5"/>
<keyword evidence="3" id="KW-1133">Transmembrane helix</keyword>
<sequence length="167" mass="17513">MLQNLGALTAWPLSFALVLLACGYLLAITVPLSIIDLRSHLLPNRIVYPSALIGLLLLTAASLLRGDPGTALRTLLGGLLLGSGYLLLRLLHPAGMGLGDVKLAVVLGFYLAYLSWPHLFYGTVLTFLLGGLAGLGLLLSRRGSLDSAIPFGPFMLAGTLLALLLPA</sequence>
<feature type="transmembrane region" description="Helical" evidence="3">
    <location>
        <begin position="12"/>
        <end position="34"/>
    </location>
</feature>
<keyword evidence="5" id="KW-0489">Methyltransferase</keyword>
<comment type="similarity">
    <text evidence="1 2">Belongs to the peptidase A24 family.</text>
</comment>
<dbReference type="PANTHER" id="PTHR30487:SF0">
    <property type="entry name" value="PREPILIN LEADER PEPTIDASE_N-METHYLTRANSFERASE-RELATED"/>
    <property type="match status" value="1"/>
</dbReference>
<comment type="caution">
    <text evidence="5">The sequence shown here is derived from an EMBL/GenBank/DDBJ whole genome shotgun (WGS) entry which is preliminary data.</text>
</comment>
<dbReference type="GO" id="GO:0004190">
    <property type="term" value="F:aspartic-type endopeptidase activity"/>
    <property type="evidence" value="ECO:0007669"/>
    <property type="project" value="UniProtKB-EC"/>
</dbReference>
<evidence type="ECO:0000256" key="1">
    <source>
        <dbReference type="ARBA" id="ARBA00005801"/>
    </source>
</evidence>
<evidence type="ECO:0000256" key="3">
    <source>
        <dbReference type="SAM" id="Phobius"/>
    </source>
</evidence>
<feature type="transmembrane region" description="Helical" evidence="3">
    <location>
        <begin position="46"/>
        <end position="64"/>
    </location>
</feature>
<feature type="domain" description="Prepilin type IV endopeptidase peptidase" evidence="4">
    <location>
        <begin position="25"/>
        <end position="134"/>
    </location>
</feature>
<dbReference type="InterPro" id="IPR050882">
    <property type="entry name" value="Prepilin_peptidase/N-MTase"/>
</dbReference>
<keyword evidence="5" id="KW-0378">Hydrolase</keyword>
<feature type="transmembrane region" description="Helical" evidence="3">
    <location>
        <begin position="70"/>
        <end position="88"/>
    </location>
</feature>
<dbReference type="RefSeq" id="WP_309797095.1">
    <property type="nucleotide sequence ID" value="NZ_BAAAHY010000001.1"/>
</dbReference>
<reference evidence="5 6" key="1">
    <citation type="submission" date="2023-07" db="EMBL/GenBank/DDBJ databases">
        <title>Sequencing the genomes of 1000 actinobacteria strains.</title>
        <authorList>
            <person name="Klenk H.-P."/>
        </authorList>
    </citation>
    <scope>NUCLEOTIDE SEQUENCE [LARGE SCALE GENOMIC DNA]</scope>
    <source>
        <strain evidence="5 6">DSM 14555</strain>
    </source>
</reference>
<protein>
    <submittedName>
        <fullName evidence="5">Leader peptidase (Prepilin peptidase)/N-methyltransferase</fullName>
        <ecNumber evidence="5">2.1.1.-</ecNumber>
        <ecNumber evidence="5">3.4.23.43</ecNumber>
    </submittedName>
</protein>
<keyword evidence="6" id="KW-1185">Reference proteome</keyword>
<dbReference type="GO" id="GO:0008168">
    <property type="term" value="F:methyltransferase activity"/>
    <property type="evidence" value="ECO:0007669"/>
    <property type="project" value="UniProtKB-KW"/>
</dbReference>
<feature type="transmembrane region" description="Helical" evidence="3">
    <location>
        <begin position="147"/>
        <end position="165"/>
    </location>
</feature>